<keyword evidence="1" id="KW-0812">Transmembrane</keyword>
<dbReference type="GO" id="GO:0016020">
    <property type="term" value="C:membrane"/>
    <property type="evidence" value="ECO:0007669"/>
    <property type="project" value="TreeGrafter"/>
</dbReference>
<dbReference type="PANTHER" id="PTHR43798">
    <property type="entry name" value="MONOACYLGLYCEROL LIPASE"/>
    <property type="match status" value="1"/>
</dbReference>
<proteinExistence type="predicted"/>
<feature type="transmembrane region" description="Helical" evidence="1">
    <location>
        <begin position="69"/>
        <end position="91"/>
    </location>
</feature>
<evidence type="ECO:0000313" key="3">
    <source>
        <dbReference type="EMBL" id="MCI0129067.1"/>
    </source>
</evidence>
<keyword evidence="1" id="KW-0472">Membrane</keyword>
<dbReference type="SUPFAM" id="SSF53474">
    <property type="entry name" value="alpha/beta-Hydrolases"/>
    <property type="match status" value="1"/>
</dbReference>
<feature type="domain" description="Serine aminopeptidase S33" evidence="2">
    <location>
        <begin position="242"/>
        <end position="445"/>
    </location>
</feature>
<protein>
    <submittedName>
        <fullName evidence="3">Alpha/beta hydrolase</fullName>
    </submittedName>
</protein>
<accession>A0AA41QQC1</accession>
<evidence type="ECO:0000313" key="4">
    <source>
        <dbReference type="Proteomes" id="UP001156140"/>
    </source>
</evidence>
<evidence type="ECO:0000259" key="2">
    <source>
        <dbReference type="Pfam" id="PF12146"/>
    </source>
</evidence>
<keyword evidence="4" id="KW-1185">Reference proteome</keyword>
<feature type="transmembrane region" description="Helical" evidence="1">
    <location>
        <begin position="111"/>
        <end position="141"/>
    </location>
</feature>
<dbReference type="Proteomes" id="UP001156140">
    <property type="component" value="Unassembled WGS sequence"/>
</dbReference>
<dbReference type="Gene3D" id="3.40.50.1820">
    <property type="entry name" value="alpha/beta hydrolase"/>
    <property type="match status" value="1"/>
</dbReference>
<feature type="transmembrane region" description="Helical" evidence="1">
    <location>
        <begin position="162"/>
        <end position="186"/>
    </location>
</feature>
<comment type="caution">
    <text evidence="3">The sequence shown here is derived from an EMBL/GenBank/DDBJ whole genome shotgun (WGS) entry which is preliminary data.</text>
</comment>
<dbReference type="InterPro" id="IPR050266">
    <property type="entry name" value="AB_hydrolase_sf"/>
</dbReference>
<dbReference type="RefSeq" id="WP_281737038.1">
    <property type="nucleotide sequence ID" value="NZ_JAKETQ010000003.1"/>
</dbReference>
<evidence type="ECO:0000256" key="1">
    <source>
        <dbReference type="SAM" id="Phobius"/>
    </source>
</evidence>
<feature type="transmembrane region" description="Helical" evidence="1">
    <location>
        <begin position="38"/>
        <end position="57"/>
    </location>
</feature>
<dbReference type="Pfam" id="PF12146">
    <property type="entry name" value="Hydrolase_4"/>
    <property type="match status" value="1"/>
</dbReference>
<dbReference type="AlphaFoldDB" id="A0AA41QQC1"/>
<dbReference type="InterPro" id="IPR022742">
    <property type="entry name" value="Hydrolase_4"/>
</dbReference>
<keyword evidence="1" id="KW-1133">Transmembrane helix</keyword>
<gene>
    <name evidence="3" type="ORF">ML536_19715</name>
</gene>
<dbReference type="GO" id="GO:0016787">
    <property type="term" value="F:hydrolase activity"/>
    <property type="evidence" value="ECO:0007669"/>
    <property type="project" value="UniProtKB-KW"/>
</dbReference>
<keyword evidence="3" id="KW-0378">Hydrolase</keyword>
<dbReference type="InterPro" id="IPR029058">
    <property type="entry name" value="AB_hydrolase_fold"/>
</dbReference>
<reference evidence="3" key="1">
    <citation type="submission" date="2022-03" db="EMBL/GenBank/DDBJ databases">
        <title>The complete genome sequence of a Methyloterrigena soli.</title>
        <authorList>
            <person name="Zi Z."/>
        </authorList>
    </citation>
    <scope>NUCLEOTIDE SEQUENCE</scope>
    <source>
        <strain evidence="3">M48</strain>
    </source>
</reference>
<dbReference type="PANTHER" id="PTHR43798:SF33">
    <property type="entry name" value="HYDROLASE, PUTATIVE (AFU_ORTHOLOGUE AFUA_2G14860)-RELATED"/>
    <property type="match status" value="1"/>
</dbReference>
<dbReference type="EMBL" id="JALAZD010000003">
    <property type="protein sequence ID" value="MCI0129067.1"/>
    <property type="molecule type" value="Genomic_DNA"/>
</dbReference>
<name>A0AA41QQC1_9HYPH</name>
<organism evidence="3 4">
    <name type="scientific">Paradevosia shaoguanensis</name>
    <dbReference type="NCBI Taxonomy" id="1335043"/>
    <lineage>
        <taxon>Bacteria</taxon>
        <taxon>Pseudomonadati</taxon>
        <taxon>Pseudomonadota</taxon>
        <taxon>Alphaproteobacteria</taxon>
        <taxon>Hyphomicrobiales</taxon>
        <taxon>Devosiaceae</taxon>
        <taxon>Paradevosia</taxon>
    </lineage>
</organism>
<sequence length="495" mass="52024">MKGLRGSALAGIVFGLAAIAAANVLRFDISWNLFNNEGLVTWATLFGGVFLVGWLLWWAMMARPGRLSLWRGAATGIIVAFVSYPVVFGLTELVQRDGATAGGLPERVRGVVLITGITLMITGFAMSLIMAVVGAAIAYAVNRARPDIVDATGRRLEIGKGAQMAGVLAAILLAFLVGSFLTLSLIPADKSGLVPNGVTAKPAATYEEAMAAFDAVRAKEAGLALHERCPSQLLTHGSKTARVAIYFHGLTSCPAQGEALAKVLFDQGYNVYLPRMAGHGLADPETTALMDLTAEDLVDLANQSVDLAQGLGDEVSVVGLSAGGTIATWIAQYRGDVADVVAVSPFLGPYVIPPWATSAANKLALMLPDLMLWWNPTETAGDAAESYAFPTPSVHTLAQVMRLGRVVEAGAREAPPQVERISMLLNSADIAVSNALARQLIASWNAHGREVTVKELPLARLLPHDVINPGEPLGDTALVYAAILELMSPSAGNGK</sequence>